<dbReference type="PANTHER" id="PTHR13016:SF0">
    <property type="entry name" value="AMME SYNDROME CANDIDATE GENE 1 PROTEIN"/>
    <property type="match status" value="1"/>
</dbReference>
<dbReference type="PANTHER" id="PTHR13016">
    <property type="entry name" value="AMMECR1 HOMOLOG"/>
    <property type="match status" value="1"/>
</dbReference>
<evidence type="ECO:0000313" key="2">
    <source>
        <dbReference type="EMBL" id="CAE8623386.1"/>
    </source>
</evidence>
<dbReference type="OrthoDB" id="24630at2759"/>
<evidence type="ECO:0000313" key="3">
    <source>
        <dbReference type="Proteomes" id="UP000654075"/>
    </source>
</evidence>
<reference evidence="2" key="1">
    <citation type="submission" date="2021-02" db="EMBL/GenBank/DDBJ databases">
        <authorList>
            <person name="Dougan E. K."/>
            <person name="Rhodes N."/>
            <person name="Thang M."/>
            <person name="Chan C."/>
        </authorList>
    </citation>
    <scope>NUCLEOTIDE SEQUENCE</scope>
</reference>
<gene>
    <name evidence="2" type="ORF">PGLA1383_LOCUS40654</name>
</gene>
<keyword evidence="3" id="KW-1185">Reference proteome</keyword>
<dbReference type="Proteomes" id="UP000654075">
    <property type="component" value="Unassembled WGS sequence"/>
</dbReference>
<proteinExistence type="predicted"/>
<dbReference type="AlphaFoldDB" id="A0A813G8N2"/>
<dbReference type="InterPro" id="IPR023473">
    <property type="entry name" value="AMMECR1"/>
</dbReference>
<dbReference type="InterPro" id="IPR036071">
    <property type="entry name" value="AMMECR1_dom_sf"/>
</dbReference>
<evidence type="ECO:0000259" key="1">
    <source>
        <dbReference type="PROSITE" id="PS51112"/>
    </source>
</evidence>
<dbReference type="Pfam" id="PF01871">
    <property type="entry name" value="AMMECR1"/>
    <property type="match status" value="1"/>
</dbReference>
<dbReference type="InterPro" id="IPR027485">
    <property type="entry name" value="AMMECR1_N"/>
</dbReference>
<dbReference type="PROSITE" id="PS51112">
    <property type="entry name" value="AMMECR1"/>
    <property type="match status" value="1"/>
</dbReference>
<sequence>MAPHEVPLVTEDLCAYCFEVLLAELQGVPRPSLRLPELSGGATSWYSNVCAMQVPGLFVTWNTSDGRLRGCMGALQPLELERGLADFAVKSSLGDRRFRPVSLEEVWTLTCRVSILHSFETCRDALDWEVGPHGVHIAFTATSGKLCPCSTASYS</sequence>
<feature type="domain" description="AMMECR1" evidence="1">
    <location>
        <begin position="3"/>
        <end position="155"/>
    </location>
</feature>
<dbReference type="EMBL" id="CAJNNV010028156">
    <property type="protein sequence ID" value="CAE8623386.1"/>
    <property type="molecule type" value="Genomic_DNA"/>
</dbReference>
<dbReference type="OMA" id="TWEIDEH"/>
<organism evidence="2 3">
    <name type="scientific">Polarella glacialis</name>
    <name type="common">Dinoflagellate</name>
    <dbReference type="NCBI Taxonomy" id="89957"/>
    <lineage>
        <taxon>Eukaryota</taxon>
        <taxon>Sar</taxon>
        <taxon>Alveolata</taxon>
        <taxon>Dinophyceae</taxon>
        <taxon>Suessiales</taxon>
        <taxon>Suessiaceae</taxon>
        <taxon>Polarella</taxon>
    </lineage>
</organism>
<dbReference type="SUPFAM" id="SSF143447">
    <property type="entry name" value="AMMECR1-like"/>
    <property type="match status" value="1"/>
</dbReference>
<feature type="non-terminal residue" evidence="2">
    <location>
        <position position="155"/>
    </location>
</feature>
<comment type="caution">
    <text evidence="2">The sequence shown here is derived from an EMBL/GenBank/DDBJ whole genome shotgun (WGS) entry which is preliminary data.</text>
</comment>
<accession>A0A813G8N2</accession>
<protein>
    <recommendedName>
        <fullName evidence="1">AMMECR1 domain-containing protein</fullName>
    </recommendedName>
</protein>
<name>A0A813G8N2_POLGL</name>
<dbReference type="Gene3D" id="3.30.700.20">
    <property type="entry name" value="Hypothetical protein ph0010, domain 1"/>
    <property type="match status" value="1"/>
</dbReference>
<dbReference type="InterPro" id="IPR002733">
    <property type="entry name" value="AMMECR1_domain"/>
</dbReference>